<dbReference type="InterPro" id="IPR055251">
    <property type="entry name" value="SOS1_NGEF_PH"/>
</dbReference>
<dbReference type="HOGENOM" id="CLU_2087570_0_0_1"/>
<dbReference type="SUPFAM" id="SSF50729">
    <property type="entry name" value="PH domain-like"/>
    <property type="match status" value="1"/>
</dbReference>
<dbReference type="PANTHER" id="PTHR22826:SF106">
    <property type="entry name" value="TRIO, ISOFORM A"/>
    <property type="match status" value="1"/>
</dbReference>
<dbReference type="GO" id="GO:0005085">
    <property type="term" value="F:guanyl-nucleotide exchange factor activity"/>
    <property type="evidence" value="ECO:0007669"/>
    <property type="project" value="UniProtKB-KW"/>
</dbReference>
<name>T1H0U2_MEGSC</name>
<accession>T1H0U2</accession>
<dbReference type="PANTHER" id="PTHR22826">
    <property type="entry name" value="RHO GUANINE EXCHANGE FACTOR-RELATED"/>
    <property type="match status" value="1"/>
</dbReference>
<dbReference type="STRING" id="36166.T1H0U2"/>
<dbReference type="GO" id="GO:0005737">
    <property type="term" value="C:cytoplasm"/>
    <property type="evidence" value="ECO:0007669"/>
    <property type="project" value="TreeGrafter"/>
</dbReference>
<dbReference type="EnsemblMetazoa" id="MESCA009783-RA">
    <property type="protein sequence ID" value="MESCA009783-PA"/>
    <property type="gene ID" value="MESCA009783"/>
</dbReference>
<protein>
    <recommendedName>
        <fullName evidence="2">SOS1/NGEF-like PH domain-containing protein</fullName>
    </recommendedName>
</protein>
<keyword evidence="4" id="KW-1185">Reference proteome</keyword>
<dbReference type="Pfam" id="PF22697">
    <property type="entry name" value="SOS1_NGEF_PH"/>
    <property type="match status" value="1"/>
</dbReference>
<evidence type="ECO:0000313" key="4">
    <source>
        <dbReference type="Proteomes" id="UP000015102"/>
    </source>
</evidence>
<dbReference type="Proteomes" id="UP000015102">
    <property type="component" value="Unassembled WGS sequence"/>
</dbReference>
<dbReference type="InterPro" id="IPR011993">
    <property type="entry name" value="PH-like_dom_sf"/>
</dbReference>
<evidence type="ECO:0000256" key="1">
    <source>
        <dbReference type="ARBA" id="ARBA00022658"/>
    </source>
</evidence>
<organism evidence="3 4">
    <name type="scientific">Megaselia scalaris</name>
    <name type="common">Humpbacked fly</name>
    <name type="synonym">Phora scalaris</name>
    <dbReference type="NCBI Taxonomy" id="36166"/>
    <lineage>
        <taxon>Eukaryota</taxon>
        <taxon>Metazoa</taxon>
        <taxon>Ecdysozoa</taxon>
        <taxon>Arthropoda</taxon>
        <taxon>Hexapoda</taxon>
        <taxon>Insecta</taxon>
        <taxon>Pterygota</taxon>
        <taxon>Neoptera</taxon>
        <taxon>Endopterygota</taxon>
        <taxon>Diptera</taxon>
        <taxon>Brachycera</taxon>
        <taxon>Muscomorpha</taxon>
        <taxon>Platypezoidea</taxon>
        <taxon>Phoridae</taxon>
        <taxon>Megaseliini</taxon>
        <taxon>Megaselia</taxon>
    </lineage>
</organism>
<dbReference type="EMBL" id="CAQQ02185117">
    <property type="status" value="NOT_ANNOTATED_CDS"/>
    <property type="molecule type" value="Genomic_DNA"/>
</dbReference>
<sequence>MTVEACRIRAPNAAKADPNSEEIENLKEAYKIVKAIVKTINDMMELQKLENFPEIISNQGKLVLHGNLSCSEEPSDQPQKFREYKVFLCEQSIIFADIIPRKNPYSDDTFIYRVILR</sequence>
<evidence type="ECO:0000259" key="2">
    <source>
        <dbReference type="Pfam" id="PF22697"/>
    </source>
</evidence>
<keyword evidence="1" id="KW-0344">Guanine-nucleotide releasing factor</keyword>
<reference evidence="3" key="2">
    <citation type="submission" date="2015-06" db="UniProtKB">
        <authorList>
            <consortium name="EnsemblMetazoa"/>
        </authorList>
    </citation>
    <scope>IDENTIFICATION</scope>
</reference>
<proteinExistence type="predicted"/>
<dbReference type="GO" id="GO:0019898">
    <property type="term" value="C:extrinsic component of membrane"/>
    <property type="evidence" value="ECO:0007669"/>
    <property type="project" value="TreeGrafter"/>
</dbReference>
<dbReference type="EMBL" id="CAQQ02185118">
    <property type="status" value="NOT_ANNOTATED_CDS"/>
    <property type="molecule type" value="Genomic_DNA"/>
</dbReference>
<feature type="domain" description="SOS1/NGEF-like PH" evidence="2">
    <location>
        <begin position="56"/>
        <end position="113"/>
    </location>
</feature>
<dbReference type="GO" id="GO:0007411">
    <property type="term" value="P:axon guidance"/>
    <property type="evidence" value="ECO:0007669"/>
    <property type="project" value="TreeGrafter"/>
</dbReference>
<dbReference type="Gene3D" id="2.30.29.30">
    <property type="entry name" value="Pleckstrin-homology domain (PH domain)/Phosphotyrosine-binding domain (PTB)"/>
    <property type="match status" value="1"/>
</dbReference>
<dbReference type="AlphaFoldDB" id="T1H0U2"/>
<dbReference type="InterPro" id="IPR051336">
    <property type="entry name" value="RhoGEF_Guanine_NuclExch_SF"/>
</dbReference>
<evidence type="ECO:0000313" key="3">
    <source>
        <dbReference type="EnsemblMetazoa" id="MESCA009783-PA"/>
    </source>
</evidence>
<reference evidence="4" key="1">
    <citation type="submission" date="2013-02" db="EMBL/GenBank/DDBJ databases">
        <authorList>
            <person name="Hughes D."/>
        </authorList>
    </citation>
    <scope>NUCLEOTIDE SEQUENCE</scope>
    <source>
        <strain>Durham</strain>
        <strain evidence="4">NC isolate 2 -- Noor lab</strain>
    </source>
</reference>